<dbReference type="SUPFAM" id="SSF52540">
    <property type="entry name" value="P-loop containing nucleoside triphosphate hydrolases"/>
    <property type="match status" value="1"/>
</dbReference>
<dbReference type="Pfam" id="PF13175">
    <property type="entry name" value="AAA_15"/>
    <property type="match status" value="1"/>
</dbReference>
<sequence>MLNKIVLENFKGYERLELDKLQRVNLIAGMNNTGKTSILEAIYLHHDRMAADVLIAPLARRGVQQFDLSAEYIFHPYFNNFNYEKPFRVITEDSGHKNIASYAMVVPENQRLAINKNNFQMNSVLSSAAVINNAIEITYTSDNKPQGKALIQIVNNQIEMKVESVMTINRVVVFVPASARGNSFTDAQFMSKLDMTNGLETFVSYLKMIDARLRNVSLLSIGGQPTIYVDVGLKRKIPMVNMGEGISKLTSILTAILSNKNAIILIDEIENGIHYSLMPKIWEIIFSAAQKQNCQIFATTHSYDVIKGVSDFMRDNELDNSKNSFSYIRLDRNKEGVVVPKYYGPSALLTSVERDWDIR</sequence>
<evidence type="ECO:0000313" key="3">
    <source>
        <dbReference type="EMBL" id="MEB6412151.1"/>
    </source>
</evidence>
<dbReference type="InterPro" id="IPR051396">
    <property type="entry name" value="Bact_Antivir_Def_Nuclease"/>
</dbReference>
<comment type="caution">
    <text evidence="3">The sequence shown here is derived from an EMBL/GenBank/DDBJ whole genome shotgun (WGS) entry which is preliminary data.</text>
</comment>
<dbReference type="InterPro" id="IPR027417">
    <property type="entry name" value="P-loop_NTPase"/>
</dbReference>
<dbReference type="PANTHER" id="PTHR43581">
    <property type="entry name" value="ATP/GTP PHOSPHATASE"/>
    <property type="match status" value="1"/>
</dbReference>
<gene>
    <name evidence="3" type="ORF">MXM28_20960</name>
</gene>
<evidence type="ECO:0000313" key="4">
    <source>
        <dbReference type="Proteomes" id="UP001306510"/>
    </source>
</evidence>
<keyword evidence="4" id="KW-1185">Reference proteome</keyword>
<name>A0ABU6EAB4_9ENTR</name>
<dbReference type="InterPro" id="IPR041685">
    <property type="entry name" value="AAA_GajA/Old/RecF-like"/>
</dbReference>
<dbReference type="Gene3D" id="3.40.50.300">
    <property type="entry name" value="P-loop containing nucleotide triphosphate hydrolases"/>
    <property type="match status" value="2"/>
</dbReference>
<dbReference type="RefSeq" id="WP_112844573.1">
    <property type="nucleotide sequence ID" value="NZ_JALLMC010000010.1"/>
</dbReference>
<dbReference type="InterPro" id="IPR003959">
    <property type="entry name" value="ATPase_AAA_core"/>
</dbReference>
<organism evidence="3 4">
    <name type="scientific">Enterobacter vonholyi</name>
    <dbReference type="NCBI Taxonomy" id="2797505"/>
    <lineage>
        <taxon>Bacteria</taxon>
        <taxon>Pseudomonadati</taxon>
        <taxon>Pseudomonadota</taxon>
        <taxon>Gammaproteobacteria</taxon>
        <taxon>Enterobacterales</taxon>
        <taxon>Enterobacteriaceae</taxon>
        <taxon>Enterobacter</taxon>
    </lineage>
</organism>
<dbReference type="Proteomes" id="UP001306510">
    <property type="component" value="Unassembled WGS sequence"/>
</dbReference>
<dbReference type="EMBL" id="JALLMC010000010">
    <property type="protein sequence ID" value="MEB6412151.1"/>
    <property type="molecule type" value="Genomic_DNA"/>
</dbReference>
<feature type="domain" description="ATPase AAA-type core" evidence="2">
    <location>
        <begin position="216"/>
        <end position="303"/>
    </location>
</feature>
<proteinExistence type="predicted"/>
<evidence type="ECO:0000259" key="1">
    <source>
        <dbReference type="Pfam" id="PF13175"/>
    </source>
</evidence>
<reference evidence="3 4" key="1">
    <citation type="submission" date="2022-04" db="EMBL/GenBank/DDBJ databases">
        <title>Whole genome surviellance of AMR bacteria from Assam, India: One Health Study.</title>
        <authorList>
            <person name="Mendem S.K."/>
            <person name="Rakshit O."/>
            <person name="Murugesan D."/>
            <person name="Shome R."/>
            <person name="Raisen C."/>
            <person name="Holmes M.A."/>
            <person name="Saikia K."/>
            <person name="Shome B.R."/>
        </authorList>
    </citation>
    <scope>NUCLEOTIDE SEQUENCE [LARGE SCALE GENOMIC DNA]</scope>
    <source>
        <strain evidence="3 4">MGG-11lp</strain>
    </source>
</reference>
<dbReference type="Pfam" id="PF13304">
    <property type="entry name" value="AAA_21"/>
    <property type="match status" value="1"/>
</dbReference>
<evidence type="ECO:0000259" key="2">
    <source>
        <dbReference type="Pfam" id="PF13304"/>
    </source>
</evidence>
<feature type="domain" description="Endonuclease GajA/Old nuclease/RecF-like AAA" evidence="1">
    <location>
        <begin position="1"/>
        <end position="44"/>
    </location>
</feature>
<accession>A0ABU6EAB4</accession>
<protein>
    <submittedName>
        <fullName evidence="3">AAA family ATPase</fullName>
    </submittedName>
</protein>
<dbReference type="PANTHER" id="PTHR43581:SF4">
    <property type="entry name" value="ATP_GTP PHOSPHATASE"/>
    <property type="match status" value="1"/>
</dbReference>